<keyword evidence="2" id="KW-1185">Reference proteome</keyword>
<dbReference type="OMA" id="QRFQMQM"/>
<protein>
    <submittedName>
        <fullName evidence="1">Uncharacterized protein</fullName>
    </submittedName>
</protein>
<evidence type="ECO:0000313" key="2">
    <source>
        <dbReference type="Proteomes" id="UP000683925"/>
    </source>
</evidence>
<sequence length="290" mass="34609">MNNNLKSTYNKISDVFSKSQIKKAVESLQTYKDRLKLIDSIIDRRQEIIKANDFSKIQKCAQTFSKIVKKYKNSDEDENTLNQRFQMQMVISQFLQKNIQNSRSPLSSPQSIQNFVTQTLSHKKDFTQQQASSCRSRYFSSQDSFHHQNKQLDIMSDEDRDIQNLQRKIQHSLVLRTRIKHDQNRNDEQNNLKLYLKQQGYLRKNRTKQSQEPQLSAFVENEQQCQSKQKLSNKIKETQEVNHKYLNQIKLNRNFQLFDNKGIQIKENKKYQKKREIFDKSNIILCSFKI</sequence>
<proteinExistence type="predicted"/>
<accession>A0A8S1T5K8</accession>
<dbReference type="EMBL" id="CAJJDP010000020">
    <property type="protein sequence ID" value="CAD8147473.1"/>
    <property type="molecule type" value="Genomic_DNA"/>
</dbReference>
<dbReference type="Proteomes" id="UP000683925">
    <property type="component" value="Unassembled WGS sequence"/>
</dbReference>
<comment type="caution">
    <text evidence="1">The sequence shown here is derived from an EMBL/GenBank/DDBJ whole genome shotgun (WGS) entry which is preliminary data.</text>
</comment>
<dbReference type="OrthoDB" id="297743at2759"/>
<name>A0A8S1T5K8_PAROT</name>
<dbReference type="AlphaFoldDB" id="A0A8S1T5K8"/>
<gene>
    <name evidence="1" type="ORF">POCTA_138.1.T0200022</name>
</gene>
<evidence type="ECO:0000313" key="1">
    <source>
        <dbReference type="EMBL" id="CAD8147473.1"/>
    </source>
</evidence>
<organism evidence="1 2">
    <name type="scientific">Paramecium octaurelia</name>
    <dbReference type="NCBI Taxonomy" id="43137"/>
    <lineage>
        <taxon>Eukaryota</taxon>
        <taxon>Sar</taxon>
        <taxon>Alveolata</taxon>
        <taxon>Ciliophora</taxon>
        <taxon>Intramacronucleata</taxon>
        <taxon>Oligohymenophorea</taxon>
        <taxon>Peniculida</taxon>
        <taxon>Parameciidae</taxon>
        <taxon>Paramecium</taxon>
    </lineage>
</organism>
<reference evidence="1" key="1">
    <citation type="submission" date="2021-01" db="EMBL/GenBank/DDBJ databases">
        <authorList>
            <consortium name="Genoscope - CEA"/>
            <person name="William W."/>
        </authorList>
    </citation>
    <scope>NUCLEOTIDE SEQUENCE</scope>
</reference>